<dbReference type="Pfam" id="PF03806">
    <property type="entry name" value="ABG_transport"/>
    <property type="match status" value="1"/>
</dbReference>
<feature type="transmembrane region" description="Helical" evidence="1">
    <location>
        <begin position="386"/>
        <end position="406"/>
    </location>
</feature>
<comment type="caution">
    <text evidence="2">The sequence shown here is derived from an EMBL/GenBank/DDBJ whole genome shotgun (WGS) entry which is preliminary data.</text>
</comment>
<keyword evidence="1" id="KW-0472">Membrane</keyword>
<feature type="transmembrane region" description="Helical" evidence="1">
    <location>
        <begin position="266"/>
        <end position="287"/>
    </location>
</feature>
<sequence>MNKHLDTTQKENNGGAFNKFLNVVEKIGNKLPHPFMLFLYLTLILVAISFILGSMNASVVHPNTGETVTVNNLLSKEGIRYILGNTLSNFTGFAPLGLVLTMMLGIGLSEKVGLFSALMTKAITKTPKRIVSFMVVFIGILGNIASDAAFVVIPPLAALVFLSLGRHPLAGLAAGLAGAGIGFTANILIAGTDALLSGISTEVMKTIDPSIMVSPLDNWFFMSVSTFLLAFLGAFVTDKIVEPRLGKYNGDKKADLHDLSPLENRALRNTGIAALLYMAVIVTLLLIPNSPLLNDDGTILRSPFLSGIVPLLFGLFVTTGITYGVSVKEIKSAADVPNIMAEAIKDLSGYIVLIFIIGQFIGYFNWTNIATWMAVNLASLLEAINLTNVFAIVLFTLLVAILSLFIISGSALWSLVAPIFVPTFYLLDYHPALVQLAYRVGESSTNMVTPLNPYFAIILGFVLIYNKKAGIGTLMSLMIPYTIVFLIAWILLMLAFVFFNIPIGPGVHYYLN</sequence>
<feature type="transmembrane region" description="Helical" evidence="1">
    <location>
        <begin position="347"/>
        <end position="366"/>
    </location>
</feature>
<feature type="transmembrane region" description="Helical" evidence="1">
    <location>
        <begin position="90"/>
        <end position="109"/>
    </location>
</feature>
<dbReference type="eggNOG" id="COG2978">
    <property type="taxonomic scope" value="Bacteria"/>
</dbReference>
<protein>
    <submittedName>
        <fullName evidence="2">Transporter</fullName>
    </submittedName>
</protein>
<dbReference type="InterPro" id="IPR004697">
    <property type="entry name" value="AbgT"/>
</dbReference>
<feature type="transmembrane region" description="Helical" evidence="1">
    <location>
        <begin position="307"/>
        <end position="326"/>
    </location>
</feature>
<feature type="transmembrane region" description="Helical" evidence="1">
    <location>
        <begin position="411"/>
        <end position="427"/>
    </location>
</feature>
<evidence type="ECO:0000313" key="2">
    <source>
        <dbReference type="EMBL" id="KGR73645.1"/>
    </source>
</evidence>
<dbReference type="Proteomes" id="UP000030416">
    <property type="component" value="Unassembled WGS sequence"/>
</dbReference>
<accession>A0A0A3HQY6</accession>
<feature type="transmembrane region" description="Helical" evidence="1">
    <location>
        <begin position="130"/>
        <end position="153"/>
    </location>
</feature>
<dbReference type="STRING" id="1384049.CD29_19140"/>
<dbReference type="EMBL" id="JPVN01000040">
    <property type="protein sequence ID" value="KGR73645.1"/>
    <property type="molecule type" value="Genomic_DNA"/>
</dbReference>
<keyword evidence="1" id="KW-0812">Transmembrane</keyword>
<feature type="transmembrane region" description="Helical" evidence="1">
    <location>
        <begin position="35"/>
        <end position="55"/>
    </location>
</feature>
<reference evidence="2 3" key="1">
    <citation type="submission" date="2014-02" db="EMBL/GenBank/DDBJ databases">
        <title>Draft genome sequence of Lysinibacillus manganicus DSM 26584T.</title>
        <authorList>
            <person name="Zhang F."/>
            <person name="Wang G."/>
            <person name="Zhang L."/>
        </authorList>
    </citation>
    <scope>NUCLEOTIDE SEQUENCE [LARGE SCALE GENOMIC DNA]</scope>
    <source>
        <strain evidence="2 3">DSM 26584</strain>
    </source>
</reference>
<dbReference type="GO" id="GO:0015558">
    <property type="term" value="F:secondary active p-aminobenzoyl-glutamate transmembrane transporter activity"/>
    <property type="evidence" value="ECO:0007669"/>
    <property type="project" value="InterPro"/>
</dbReference>
<keyword evidence="1" id="KW-1133">Transmembrane helix</keyword>
<proteinExistence type="predicted"/>
<evidence type="ECO:0000256" key="1">
    <source>
        <dbReference type="SAM" id="Phobius"/>
    </source>
</evidence>
<dbReference type="PANTHER" id="PTHR30282">
    <property type="entry name" value="P-AMINOBENZOYL GLUTAMATE TRANSPORTER"/>
    <property type="match status" value="1"/>
</dbReference>
<evidence type="ECO:0000313" key="3">
    <source>
        <dbReference type="Proteomes" id="UP000030416"/>
    </source>
</evidence>
<keyword evidence="3" id="KW-1185">Reference proteome</keyword>
<name>A0A0A3HQY6_9BACL</name>
<dbReference type="PANTHER" id="PTHR30282:SF0">
    <property type="entry name" value="P-AMINOBENZOYL-GLUTAMATE TRANSPORT PROTEIN"/>
    <property type="match status" value="1"/>
</dbReference>
<dbReference type="GO" id="GO:1902604">
    <property type="term" value="P:p-aminobenzoyl-glutamate transmembrane transport"/>
    <property type="evidence" value="ECO:0007669"/>
    <property type="project" value="InterPro"/>
</dbReference>
<dbReference type="AlphaFoldDB" id="A0A0A3HQY6"/>
<feature type="transmembrane region" description="Helical" evidence="1">
    <location>
        <begin position="477"/>
        <end position="503"/>
    </location>
</feature>
<feature type="transmembrane region" description="Helical" evidence="1">
    <location>
        <begin position="447"/>
        <end position="465"/>
    </location>
</feature>
<gene>
    <name evidence="2" type="ORF">CD29_19140</name>
</gene>
<organism evidence="2 3">
    <name type="scientific">Ureibacillus manganicus DSM 26584</name>
    <dbReference type="NCBI Taxonomy" id="1384049"/>
    <lineage>
        <taxon>Bacteria</taxon>
        <taxon>Bacillati</taxon>
        <taxon>Bacillota</taxon>
        <taxon>Bacilli</taxon>
        <taxon>Bacillales</taxon>
        <taxon>Caryophanaceae</taxon>
        <taxon>Ureibacillus</taxon>
    </lineage>
</organism>